<keyword evidence="2" id="KW-0175">Coiled coil</keyword>
<dbReference type="AlphaFoldDB" id="X6N502"/>
<evidence type="ECO:0000313" key="5">
    <source>
        <dbReference type="EMBL" id="ETO21121.1"/>
    </source>
</evidence>
<comment type="caution">
    <text evidence="5">The sequence shown here is derived from an EMBL/GenBank/DDBJ whole genome shotgun (WGS) entry which is preliminary data.</text>
</comment>
<dbReference type="Proteomes" id="UP000023152">
    <property type="component" value="Unassembled WGS sequence"/>
</dbReference>
<evidence type="ECO:0000256" key="1">
    <source>
        <dbReference type="ARBA" id="ARBA00022837"/>
    </source>
</evidence>
<dbReference type="PROSITE" id="PS00018">
    <property type="entry name" value="EF_HAND_1"/>
    <property type="match status" value="1"/>
</dbReference>
<proteinExistence type="predicted"/>
<dbReference type="InterPro" id="IPR011992">
    <property type="entry name" value="EF-hand-dom_pair"/>
</dbReference>
<dbReference type="Pfam" id="PF00036">
    <property type="entry name" value="EF-hand_1"/>
    <property type="match status" value="1"/>
</dbReference>
<evidence type="ECO:0000259" key="4">
    <source>
        <dbReference type="PROSITE" id="PS50222"/>
    </source>
</evidence>
<organism evidence="5 6">
    <name type="scientific">Reticulomyxa filosa</name>
    <dbReference type="NCBI Taxonomy" id="46433"/>
    <lineage>
        <taxon>Eukaryota</taxon>
        <taxon>Sar</taxon>
        <taxon>Rhizaria</taxon>
        <taxon>Retaria</taxon>
        <taxon>Foraminifera</taxon>
        <taxon>Monothalamids</taxon>
        <taxon>Reticulomyxidae</taxon>
        <taxon>Reticulomyxa</taxon>
    </lineage>
</organism>
<accession>X6N502</accession>
<keyword evidence="6" id="KW-1185">Reference proteome</keyword>
<sequence length="311" mass="36637">MSNESITSPKQDENMDMASKSAKPISTPLQMAEKFKALFTEYDKNGDGLIDYSEWKDLIQNSADVALDHLSEGDTQYLFDTLSNHSEHIKYPDLVTDLTNAAKQNPTMPASEFVNSFFARFFAAQTSPSHSNQENNGDVLDTLHQKYEALKQQWKEKEMEWAEEKITLETEIRRLEIDTQQMKAENEETESELNFLRNMEAEHYRNKEDKSILTEQMFVMKDDIRRVHDELERVNELNRHFKHQVETWKEYKAKQAEEQRKVLNEKQDLIQDSKLLEMKLQATQGKFDEIFEKHNQALVQLEELEQSYKQQ</sequence>
<gene>
    <name evidence="5" type="ORF">RFI_16084</name>
</gene>
<feature type="coiled-coil region" evidence="2">
    <location>
        <begin position="253"/>
        <end position="311"/>
    </location>
</feature>
<feature type="region of interest" description="Disordered" evidence="3">
    <location>
        <begin position="1"/>
        <end position="25"/>
    </location>
</feature>
<reference evidence="5 6" key="1">
    <citation type="journal article" date="2013" name="Curr. Biol.">
        <title>The Genome of the Foraminiferan Reticulomyxa filosa.</title>
        <authorList>
            <person name="Glockner G."/>
            <person name="Hulsmann N."/>
            <person name="Schleicher M."/>
            <person name="Noegel A.A."/>
            <person name="Eichinger L."/>
            <person name="Gallinger C."/>
            <person name="Pawlowski J."/>
            <person name="Sierra R."/>
            <person name="Euteneuer U."/>
            <person name="Pillet L."/>
            <person name="Moustafa A."/>
            <person name="Platzer M."/>
            <person name="Groth M."/>
            <person name="Szafranski K."/>
            <person name="Schliwa M."/>
        </authorList>
    </citation>
    <scope>NUCLEOTIDE SEQUENCE [LARGE SCALE GENOMIC DNA]</scope>
</reference>
<evidence type="ECO:0000256" key="2">
    <source>
        <dbReference type="SAM" id="Coils"/>
    </source>
</evidence>
<evidence type="ECO:0000256" key="3">
    <source>
        <dbReference type="SAM" id="MobiDB-lite"/>
    </source>
</evidence>
<dbReference type="InterPro" id="IPR002048">
    <property type="entry name" value="EF_hand_dom"/>
</dbReference>
<name>X6N502_RETFI</name>
<feature type="coiled-coil region" evidence="2">
    <location>
        <begin position="140"/>
        <end position="199"/>
    </location>
</feature>
<dbReference type="InterPro" id="IPR018247">
    <property type="entry name" value="EF_Hand_1_Ca_BS"/>
</dbReference>
<protein>
    <recommendedName>
        <fullName evidence="4">EF-hand domain-containing protein</fullName>
    </recommendedName>
</protein>
<dbReference type="SMART" id="SM00054">
    <property type="entry name" value="EFh"/>
    <property type="match status" value="1"/>
</dbReference>
<dbReference type="Gene3D" id="1.10.238.10">
    <property type="entry name" value="EF-hand"/>
    <property type="match status" value="1"/>
</dbReference>
<dbReference type="SUPFAM" id="SSF47473">
    <property type="entry name" value="EF-hand"/>
    <property type="match status" value="1"/>
</dbReference>
<feature type="non-terminal residue" evidence="5">
    <location>
        <position position="311"/>
    </location>
</feature>
<dbReference type="GO" id="GO:0005509">
    <property type="term" value="F:calcium ion binding"/>
    <property type="evidence" value="ECO:0007669"/>
    <property type="project" value="InterPro"/>
</dbReference>
<keyword evidence="1" id="KW-0106">Calcium</keyword>
<feature type="domain" description="EF-hand" evidence="4">
    <location>
        <begin position="30"/>
        <end position="65"/>
    </location>
</feature>
<evidence type="ECO:0000313" key="6">
    <source>
        <dbReference type="Proteomes" id="UP000023152"/>
    </source>
</evidence>
<dbReference type="EMBL" id="ASPP01011921">
    <property type="protein sequence ID" value="ETO21121.1"/>
    <property type="molecule type" value="Genomic_DNA"/>
</dbReference>
<dbReference type="PROSITE" id="PS50222">
    <property type="entry name" value="EF_HAND_2"/>
    <property type="match status" value="1"/>
</dbReference>